<dbReference type="InterPro" id="IPR002110">
    <property type="entry name" value="Ankyrin_rpt"/>
</dbReference>
<feature type="compositionally biased region" description="Basic and acidic residues" evidence="7">
    <location>
        <begin position="78"/>
        <end position="90"/>
    </location>
</feature>
<dbReference type="Proteomes" id="UP001165780">
    <property type="component" value="Unplaced"/>
</dbReference>
<dbReference type="Gene3D" id="2.20.110.10">
    <property type="entry name" value="Histone H3 K4-specific methyltransferase SET7/9 N-terminal domain"/>
    <property type="match status" value="1"/>
</dbReference>
<dbReference type="PROSITE" id="PS01360">
    <property type="entry name" value="ZF_MYND_1"/>
    <property type="match status" value="1"/>
</dbReference>
<keyword evidence="5" id="KW-0040">ANK repeat</keyword>
<evidence type="ECO:0000256" key="1">
    <source>
        <dbReference type="ARBA" id="ARBA00022723"/>
    </source>
</evidence>
<feature type="region of interest" description="Disordered" evidence="7">
    <location>
        <begin position="1199"/>
        <end position="1243"/>
    </location>
</feature>
<evidence type="ECO:0000313" key="9">
    <source>
        <dbReference type="Proteomes" id="UP001165780"/>
    </source>
</evidence>
<dbReference type="SMART" id="SM00248">
    <property type="entry name" value="ANK"/>
    <property type="match status" value="5"/>
</dbReference>
<dbReference type="Gene3D" id="6.10.140.2220">
    <property type="match status" value="1"/>
</dbReference>
<dbReference type="SUPFAM" id="SSF82185">
    <property type="entry name" value="Histone H3 K4-specific methyltransferase SET7/9 N-terminal domain"/>
    <property type="match status" value="1"/>
</dbReference>
<evidence type="ECO:0000256" key="2">
    <source>
        <dbReference type="ARBA" id="ARBA00022737"/>
    </source>
</evidence>
<protein>
    <submittedName>
        <fullName evidence="10">Ankyrin repeat and MYND domain-containing protein 1 isoform X1</fullName>
    </submittedName>
</protein>
<evidence type="ECO:0000256" key="5">
    <source>
        <dbReference type="PROSITE-ProRule" id="PRU00023"/>
    </source>
</evidence>
<feature type="region of interest" description="Disordered" evidence="7">
    <location>
        <begin position="1"/>
        <end position="126"/>
    </location>
</feature>
<dbReference type="InterPro" id="IPR003409">
    <property type="entry name" value="MORN"/>
</dbReference>
<keyword evidence="9" id="KW-1185">Reference proteome</keyword>
<feature type="repeat" description="ANK" evidence="5">
    <location>
        <begin position="923"/>
        <end position="960"/>
    </location>
</feature>
<gene>
    <name evidence="10" type="primary">ANKMY1</name>
</gene>
<dbReference type="PANTHER" id="PTHR15897">
    <property type="entry name" value="ANKYRIN REPEAT AND MYND DOMAIN PROTEIN 1"/>
    <property type="match status" value="1"/>
</dbReference>
<accession>A0A9V1FE07</accession>
<evidence type="ECO:0000256" key="3">
    <source>
        <dbReference type="ARBA" id="ARBA00022771"/>
    </source>
</evidence>
<dbReference type="SUPFAM" id="SSF144232">
    <property type="entry name" value="HIT/MYND zinc finger-like"/>
    <property type="match status" value="1"/>
</dbReference>
<dbReference type="SUPFAM" id="SSF48403">
    <property type="entry name" value="Ankyrin repeat"/>
    <property type="match status" value="2"/>
</dbReference>
<feature type="region of interest" description="Disordered" evidence="7">
    <location>
        <begin position="668"/>
        <end position="729"/>
    </location>
</feature>
<evidence type="ECO:0000256" key="4">
    <source>
        <dbReference type="ARBA" id="ARBA00022833"/>
    </source>
</evidence>
<dbReference type="PROSITE" id="PS50297">
    <property type="entry name" value="ANK_REP_REGION"/>
    <property type="match status" value="3"/>
</dbReference>
<feature type="compositionally biased region" description="Low complexity" evidence="7">
    <location>
        <begin position="17"/>
        <end position="26"/>
    </location>
</feature>
<dbReference type="PROSITE" id="PS50865">
    <property type="entry name" value="ZF_MYND_2"/>
    <property type="match status" value="1"/>
</dbReference>
<organism evidence="9 10">
    <name type="scientific">Panthera pardus</name>
    <name type="common">Leopard</name>
    <name type="synonym">Felis pardus</name>
    <dbReference type="NCBI Taxonomy" id="9691"/>
    <lineage>
        <taxon>Eukaryota</taxon>
        <taxon>Metazoa</taxon>
        <taxon>Chordata</taxon>
        <taxon>Craniata</taxon>
        <taxon>Vertebrata</taxon>
        <taxon>Euteleostomi</taxon>
        <taxon>Mammalia</taxon>
        <taxon>Eutheria</taxon>
        <taxon>Laurasiatheria</taxon>
        <taxon>Carnivora</taxon>
        <taxon>Feliformia</taxon>
        <taxon>Felidae</taxon>
        <taxon>Pantherinae</taxon>
        <taxon>Panthera</taxon>
    </lineage>
</organism>
<dbReference type="GO" id="GO:0008270">
    <property type="term" value="F:zinc ion binding"/>
    <property type="evidence" value="ECO:0007669"/>
    <property type="project" value="UniProtKB-KW"/>
</dbReference>
<feature type="repeat" description="ANK" evidence="5">
    <location>
        <begin position="536"/>
        <end position="568"/>
    </location>
</feature>
<feature type="domain" description="MYND-type" evidence="8">
    <location>
        <begin position="1146"/>
        <end position="1186"/>
    </location>
</feature>
<dbReference type="GeneID" id="109264805"/>
<evidence type="ECO:0000256" key="7">
    <source>
        <dbReference type="SAM" id="MobiDB-lite"/>
    </source>
</evidence>
<reference evidence="10" key="1">
    <citation type="submission" date="2025-08" db="UniProtKB">
        <authorList>
            <consortium name="RefSeq"/>
        </authorList>
    </citation>
    <scope>IDENTIFICATION</scope>
    <source>
        <tissue evidence="10">Whole blood</tissue>
    </source>
</reference>
<evidence type="ECO:0000313" key="10">
    <source>
        <dbReference type="RefSeq" id="XP_019300876.2"/>
    </source>
</evidence>
<name>A0A9V1FE07_PANPR</name>
<feature type="compositionally biased region" description="Gly residues" evidence="7">
    <location>
        <begin position="1"/>
        <end position="12"/>
    </location>
</feature>
<keyword evidence="3 6" id="KW-0863">Zinc-finger</keyword>
<feature type="compositionally biased region" description="Gly residues" evidence="7">
    <location>
        <begin position="97"/>
        <end position="106"/>
    </location>
</feature>
<feature type="compositionally biased region" description="Polar residues" evidence="7">
    <location>
        <begin position="689"/>
        <end position="710"/>
    </location>
</feature>
<feature type="repeat" description="ANK" evidence="5">
    <location>
        <begin position="960"/>
        <end position="992"/>
    </location>
</feature>
<dbReference type="InterPro" id="IPR002893">
    <property type="entry name" value="Znf_MYND"/>
</dbReference>
<dbReference type="SMART" id="SM00698">
    <property type="entry name" value="MORN"/>
    <property type="match status" value="3"/>
</dbReference>
<evidence type="ECO:0000256" key="6">
    <source>
        <dbReference type="PROSITE-ProRule" id="PRU00134"/>
    </source>
</evidence>
<sequence length="1243" mass="137710">MGGGRGGPPGAGEGRRAATAAVAAGRGHNRKSRREPPGPAPCRAPPRSGSARPPPGALCAGPGPGSRGRRAHGTGAGRPRELGAEGDRRSGTLLRGPGRGAGGSGSRGRRVQGPVPRPGSRGEGCRPLRRCGCPVSKHQVDLEALECEGPPSECSKTIGMESGCPSALYYKVPDDDISENQLAGRDGQPAATDFLGTLEMLSTKRDILEAPEEEEESEGPPRGQDLKEAYIQLVRGVQEWQDGCVYQGDFGLDMKLGYGEFSWPTGELYHGQFYRDHRHGLGTYQWPDGSSFTGMFYLSYREGYGTMYLKTRLFQGLYKADQRFGPGVETYPDGRQDVGLWVREHLIKLCTEVPRSFSIHNYPEYSGFLTHSPARLSLSDEEKVDWDQPEGQDPFFYDYKRFLLNDDLTLPPEMHIYSTDNSHLPMTCSFRKELDAQIFLNDIPPFAEDEEPWFIKNETPLMVKIQKQTYKYRNKKAHTSWNMGAILEGDRSGFAHHGPKEQLSKEMILRAEEGDYDWIYRILRDDLASADVADAKGYTVLAAATVHCHTDIVNLLLDSGADVNRYTDEGLTPLSMCFLLYYPSTSFKPNIAERMAPKSQVSPVALQLPALCPVYYPPVRLSTRQCTSPRLAQEAPNMPVNPNLTFSFPEMAMESICFEDLVPTPGSQEQKSIVWDSEEDRLSPGARLSQESPDLGSSPQKQDLSPWDSSSDLEKGPDGTEGSLGGCTLGSQETNFESAVCVRNFSFGLSQDLLERSAQAHSMLKAPSFSATSFDKGTMRKMALAVVERRTRWLTIELLLHRGADPNLCRVPMQALFFAVKAGDVAGVRLLLEHGARTNIQLPVELGALTPLHIAAALPGEEGIRITELLLHTVTDVDARVADEDDVYKPSKLDLLPSSLKLNNEAGPAGIYHSRPTCVPDEGGRTALHVACEREDSYKCARDIVRLLLSHRANPNVLWSGHSPLSLSIASGNDLIVKELLSHGADPNLLLTRGLGNALCVACDLTYEHQRSMDSKLALIDRLIDYGADILNPVTLTQGDKVAVGTAVDYGYFRFYQDRKIAHSPFYALMPVDREVLLARKQILEYMGLQLRRAVFAKESQWDPKMLYLSKRAELTPYRRLKQKSTSLSKELHLEEQEPIPFFKFCYQCGRSVGVRLVPCTRCYGILTCSKYCKTRAWGDFHKRDCGSLLAIARKTHPAGRTPNFQKTSKHLGKEASQKPSQKPEAPKPPRRLKGFYSTYSHE</sequence>
<dbReference type="Pfam" id="PF01753">
    <property type="entry name" value="zf-MYND"/>
    <property type="match status" value="1"/>
</dbReference>
<dbReference type="Pfam" id="PF02493">
    <property type="entry name" value="MORN"/>
    <property type="match status" value="3"/>
</dbReference>
<keyword evidence="4" id="KW-0862">Zinc</keyword>
<dbReference type="Pfam" id="PF12796">
    <property type="entry name" value="Ank_2"/>
    <property type="match status" value="1"/>
</dbReference>
<dbReference type="AlphaFoldDB" id="A0A9V1FE07"/>
<dbReference type="PROSITE" id="PS50088">
    <property type="entry name" value="ANK_REPEAT"/>
    <property type="match status" value="3"/>
</dbReference>
<dbReference type="PANTHER" id="PTHR15897:SF2">
    <property type="entry name" value="ANKYRIN REPEAT AND MYND DOMAIN-CONTAINING PROTEIN 1"/>
    <property type="match status" value="1"/>
</dbReference>
<keyword evidence="1" id="KW-0479">Metal-binding</keyword>
<dbReference type="InterPro" id="IPR036770">
    <property type="entry name" value="Ankyrin_rpt-contain_sf"/>
</dbReference>
<evidence type="ECO:0000259" key="8">
    <source>
        <dbReference type="PROSITE" id="PS50865"/>
    </source>
</evidence>
<dbReference type="RefSeq" id="XP_019300876.2">
    <property type="nucleotide sequence ID" value="XM_019445331.2"/>
</dbReference>
<dbReference type="InterPro" id="IPR053064">
    <property type="entry name" value="Ankyrin-MYND_domain-protein"/>
</dbReference>
<dbReference type="Gene3D" id="1.25.40.20">
    <property type="entry name" value="Ankyrin repeat-containing domain"/>
    <property type="match status" value="3"/>
</dbReference>
<proteinExistence type="predicted"/>
<feature type="compositionally biased region" description="Low complexity" evidence="7">
    <location>
        <begin position="45"/>
        <end position="61"/>
    </location>
</feature>
<keyword evidence="2" id="KW-0677">Repeat</keyword>
<dbReference type="Pfam" id="PF00023">
    <property type="entry name" value="Ank"/>
    <property type="match status" value="1"/>
</dbReference>
<dbReference type="CTD" id="51281"/>